<dbReference type="PROSITE" id="PS52016">
    <property type="entry name" value="TONB_DEPENDENT_REC_3"/>
    <property type="match status" value="1"/>
</dbReference>
<dbReference type="Gene3D" id="2.170.130.10">
    <property type="entry name" value="TonB-dependent receptor, plug domain"/>
    <property type="match status" value="1"/>
</dbReference>
<dbReference type="PANTHER" id="PTHR30069:SF29">
    <property type="entry name" value="HEMOGLOBIN AND HEMOGLOBIN-HAPTOGLOBIN-BINDING PROTEIN 1-RELATED"/>
    <property type="match status" value="1"/>
</dbReference>
<evidence type="ECO:0000256" key="11">
    <source>
        <dbReference type="PROSITE-ProRule" id="PRU01360"/>
    </source>
</evidence>
<sequence length="744" mass="82803">MKLGISHSLVAFAVSSALPLTVKAQPNQENQIEKVEVIGHKLSLVNQDVAASVSILGSEEIQRNQESELTNLLRELPGVEMNGSVSPLSGQPAIRGLYGERIHISVDNVKRKTESDGSSNIATINSLGVDPAQLKLVQVLRGADSLTVGSGAVGGSIRMVTKDAADYLNHQDGLGVRLSSAYQGASDAVTLGASSFSLNGNLDTVFNVSRVDFSDVDIVGDRQIGGEGIPALEKIRNDSSRSNVSLKSTWQIGPVHRLKGKVDWSETESKDQPYSQRMDLALAYPTLKENYQNDYLEGSLLYSYQPDSHWVDLDIHATFSEKNMEKQTRGYIPRGENRISYDADNNWSNKRKGLRLSNLSIVQAAVEHKVALELNYEREDFSQKQWDLSTAENKLTSFYGNSNATNVSVSLIDQVELFSQRLLLTAGGRYDSYKRDNSLFASYAGNDDGEFSSEVGLTFRATDNLNFYLKRAEAFRAPSVQELYKKDEWRCHIGGKICYQEPQPDLKPETSDNLEAGFGLHWTDTAYADQFGFKFIYFDNEINNYIDNVPFMYYFDSEGNKQLGSPGPEPANGVPVATHRDYSAKNISQLKNRGIEVEIDYRLGALSAYLGYSTINMDVFGVPNFFLGTVEQQWQPYSEAPADKMTLNLNYQLRPDLNIGGQMLAYGKQDRLSQLYLENGYGTESYRVFNLNLSYQGLGVFEGVTLVAGVDNLTNERYLRAPASEARDPAEVGRNYKVSLYYQF</sequence>
<keyword evidence="9 16" id="KW-0675">Receptor</keyword>
<dbReference type="NCBIfam" id="TIGR01785">
    <property type="entry name" value="TonB-hemin"/>
    <property type="match status" value="1"/>
</dbReference>
<evidence type="ECO:0000313" key="17">
    <source>
        <dbReference type="Proteomes" id="UP001501757"/>
    </source>
</evidence>
<dbReference type="InterPro" id="IPR036942">
    <property type="entry name" value="Beta-barrel_TonB_sf"/>
</dbReference>
<evidence type="ECO:0000259" key="15">
    <source>
        <dbReference type="Pfam" id="PF07715"/>
    </source>
</evidence>
<evidence type="ECO:0000256" key="1">
    <source>
        <dbReference type="ARBA" id="ARBA00004571"/>
    </source>
</evidence>
<comment type="caution">
    <text evidence="16">The sequence shown here is derived from an EMBL/GenBank/DDBJ whole genome shotgun (WGS) entry which is preliminary data.</text>
</comment>
<evidence type="ECO:0000256" key="7">
    <source>
        <dbReference type="ARBA" id="ARBA00023077"/>
    </source>
</evidence>
<dbReference type="InterPro" id="IPR037066">
    <property type="entry name" value="Plug_dom_sf"/>
</dbReference>
<protein>
    <submittedName>
        <fullName evidence="16">TonB-dependent heme/hemoglobin receptor ChuA/ShuA</fullName>
    </submittedName>
</protein>
<dbReference type="InterPro" id="IPR000531">
    <property type="entry name" value="Beta-barrel_TonB"/>
</dbReference>
<accession>A0ABN0X6P4</accession>
<evidence type="ECO:0000256" key="2">
    <source>
        <dbReference type="ARBA" id="ARBA00008143"/>
    </source>
</evidence>
<keyword evidence="6 13" id="KW-0732">Signal</keyword>
<keyword evidence="4 11" id="KW-1134">Transmembrane beta strand</keyword>
<proteinExistence type="inferred from homology"/>
<feature type="signal peptide" evidence="13">
    <location>
        <begin position="1"/>
        <end position="24"/>
    </location>
</feature>
<organism evidence="16 17">
    <name type="scientific">Bowmanella denitrificans</name>
    <dbReference type="NCBI Taxonomy" id="366582"/>
    <lineage>
        <taxon>Bacteria</taxon>
        <taxon>Pseudomonadati</taxon>
        <taxon>Pseudomonadota</taxon>
        <taxon>Gammaproteobacteria</taxon>
        <taxon>Alteromonadales</taxon>
        <taxon>Alteromonadaceae</taxon>
        <taxon>Bowmanella</taxon>
    </lineage>
</organism>
<evidence type="ECO:0000256" key="12">
    <source>
        <dbReference type="RuleBase" id="RU003357"/>
    </source>
</evidence>
<keyword evidence="7 12" id="KW-0798">TonB box</keyword>
<dbReference type="Proteomes" id="UP001501757">
    <property type="component" value="Unassembled WGS sequence"/>
</dbReference>
<feature type="domain" description="TonB-dependent receptor-like beta-barrel" evidence="14">
    <location>
        <begin position="283"/>
        <end position="713"/>
    </location>
</feature>
<feature type="domain" description="TonB-dependent receptor plug" evidence="15">
    <location>
        <begin position="47"/>
        <end position="155"/>
    </location>
</feature>
<evidence type="ECO:0000256" key="9">
    <source>
        <dbReference type="ARBA" id="ARBA00023170"/>
    </source>
</evidence>
<keyword evidence="5 11" id="KW-0812">Transmembrane</keyword>
<dbReference type="Pfam" id="PF07715">
    <property type="entry name" value="Plug"/>
    <property type="match status" value="1"/>
</dbReference>
<keyword evidence="17" id="KW-1185">Reference proteome</keyword>
<dbReference type="SUPFAM" id="SSF56935">
    <property type="entry name" value="Porins"/>
    <property type="match status" value="1"/>
</dbReference>
<evidence type="ECO:0000259" key="14">
    <source>
        <dbReference type="Pfam" id="PF00593"/>
    </source>
</evidence>
<keyword evidence="3 11" id="KW-0813">Transport</keyword>
<dbReference type="PANTHER" id="PTHR30069">
    <property type="entry name" value="TONB-DEPENDENT OUTER MEMBRANE RECEPTOR"/>
    <property type="match status" value="1"/>
</dbReference>
<keyword evidence="8 11" id="KW-0472">Membrane</keyword>
<name>A0ABN0X6P4_9ALTE</name>
<dbReference type="Pfam" id="PF00593">
    <property type="entry name" value="TonB_dep_Rec_b-barrel"/>
    <property type="match status" value="1"/>
</dbReference>
<gene>
    <name evidence="16" type="primary">chuA</name>
    <name evidence="16" type="ORF">GCM10009092_20970</name>
</gene>
<evidence type="ECO:0000256" key="3">
    <source>
        <dbReference type="ARBA" id="ARBA00022448"/>
    </source>
</evidence>
<keyword evidence="10 11" id="KW-0998">Cell outer membrane</keyword>
<evidence type="ECO:0000256" key="13">
    <source>
        <dbReference type="SAM" id="SignalP"/>
    </source>
</evidence>
<dbReference type="InterPro" id="IPR011276">
    <property type="entry name" value="TonB_haem/Hb_rcpt"/>
</dbReference>
<evidence type="ECO:0000313" key="16">
    <source>
        <dbReference type="EMBL" id="GAA0356538.1"/>
    </source>
</evidence>
<dbReference type="EMBL" id="BAAAEI010000010">
    <property type="protein sequence ID" value="GAA0356538.1"/>
    <property type="molecule type" value="Genomic_DNA"/>
</dbReference>
<dbReference type="RefSeq" id="WP_343844746.1">
    <property type="nucleotide sequence ID" value="NZ_BAAAEI010000010.1"/>
</dbReference>
<dbReference type="Gene3D" id="2.40.170.20">
    <property type="entry name" value="TonB-dependent receptor, beta-barrel domain"/>
    <property type="match status" value="1"/>
</dbReference>
<dbReference type="InterPro" id="IPR012910">
    <property type="entry name" value="Plug_dom"/>
</dbReference>
<comment type="similarity">
    <text evidence="2">Belongs to the TonB-dependent receptor family. Hemoglobin/haptoglobin binding protein subfamily.</text>
</comment>
<dbReference type="InterPro" id="IPR039426">
    <property type="entry name" value="TonB-dep_rcpt-like"/>
</dbReference>
<evidence type="ECO:0000256" key="5">
    <source>
        <dbReference type="ARBA" id="ARBA00022692"/>
    </source>
</evidence>
<evidence type="ECO:0000256" key="10">
    <source>
        <dbReference type="ARBA" id="ARBA00023237"/>
    </source>
</evidence>
<comment type="subcellular location">
    <subcellularLocation>
        <location evidence="1 11">Cell outer membrane</location>
        <topology evidence="1 11">Multi-pass membrane protein</topology>
    </subcellularLocation>
</comment>
<evidence type="ECO:0000256" key="4">
    <source>
        <dbReference type="ARBA" id="ARBA00022452"/>
    </source>
</evidence>
<evidence type="ECO:0000256" key="8">
    <source>
        <dbReference type="ARBA" id="ARBA00023136"/>
    </source>
</evidence>
<dbReference type="CDD" id="cd01347">
    <property type="entry name" value="ligand_gated_channel"/>
    <property type="match status" value="1"/>
</dbReference>
<evidence type="ECO:0000256" key="6">
    <source>
        <dbReference type="ARBA" id="ARBA00022729"/>
    </source>
</evidence>
<reference evidence="16 17" key="1">
    <citation type="journal article" date="2019" name="Int. J. Syst. Evol. Microbiol.">
        <title>The Global Catalogue of Microorganisms (GCM) 10K type strain sequencing project: providing services to taxonomists for standard genome sequencing and annotation.</title>
        <authorList>
            <consortium name="The Broad Institute Genomics Platform"/>
            <consortium name="The Broad Institute Genome Sequencing Center for Infectious Disease"/>
            <person name="Wu L."/>
            <person name="Ma J."/>
        </authorList>
    </citation>
    <scope>NUCLEOTIDE SEQUENCE [LARGE SCALE GENOMIC DNA]</scope>
    <source>
        <strain evidence="16 17">JCM 13378</strain>
    </source>
</reference>
<feature type="chain" id="PRO_5045161541" evidence="13">
    <location>
        <begin position="25"/>
        <end position="744"/>
    </location>
</feature>